<dbReference type="SUPFAM" id="SSF56059">
    <property type="entry name" value="Glutathione synthetase ATP-binding domain-like"/>
    <property type="match status" value="1"/>
</dbReference>
<evidence type="ECO:0000313" key="3">
    <source>
        <dbReference type="EMBL" id="MZZ14646.1"/>
    </source>
</evidence>
<dbReference type="Gene3D" id="3.40.50.11290">
    <property type="match status" value="1"/>
</dbReference>
<evidence type="ECO:0000313" key="4">
    <source>
        <dbReference type="EMBL" id="OTI56359.1"/>
    </source>
</evidence>
<dbReference type="EMBL" id="WOAD01000001">
    <property type="protein sequence ID" value="MUI33545.1"/>
    <property type="molecule type" value="Genomic_DNA"/>
</dbReference>
<dbReference type="InterPro" id="IPR016450">
    <property type="entry name" value="UCP005522"/>
</dbReference>
<sequence length="470" mass="52618">MARMFYDEMHDAGGECRSHYREFARWLADTPEEQLLQRRREADLLFHRAGITFTLYGDEQGTERLIPFDTIPRSIPAAEWAHIEAGCIQRVQALNLFLADLYHEQRILKAGVIPAEQVLANDQYQLAMQGLDLPGNVYAHIAGVDLVRDGSGNYYVLEDNLRTPSGVSYMLENRKMMMRLFPELFVRQRVAPIDHYPDLLLDTLKRASDVESPSVVVLTPGRFNSAYFEHAFLAREMGVELVEGADLFVRDERVYMRTTAGPQPVDVIYRRIDDAFLDPLAFNPDSLLGVPGLLAAYRAGNLVLANAIGTGVADDKSIYPYVPDMIRFYLGEDPLLHNVPTWQCRKPKELAHVLAHLPELVVKETQGSGGYGMLVGPAASREEIELFRERLKARPEAYIAQPTLSLSTCPTFVESGVAPRHIDLRPFVLSAPDRVRLVPGGLTRVALREGSLVVNSSQGGGTKDTWVVEE</sequence>
<dbReference type="Proteomes" id="UP000644192">
    <property type="component" value="Unassembled WGS sequence"/>
</dbReference>
<evidence type="ECO:0000313" key="2">
    <source>
        <dbReference type="EMBL" id="MUI33545.1"/>
    </source>
</evidence>
<evidence type="ECO:0000313" key="10">
    <source>
        <dbReference type="Proteomes" id="UP000284767"/>
    </source>
</evidence>
<reference evidence="4 8" key="1">
    <citation type="submission" date="2017-05" db="EMBL/GenBank/DDBJ databases">
        <authorList>
            <person name="Song R."/>
            <person name="Chenine A.L."/>
            <person name="Ruprecht R.M."/>
        </authorList>
    </citation>
    <scope>NUCLEOTIDE SEQUENCE [LARGE SCALE GENOMIC DNA]</scope>
    <source>
        <strain evidence="4 8">S567_C10_BS</strain>
    </source>
</reference>
<accession>A0A1S1BY33</accession>
<dbReference type="Proteomes" id="UP000284767">
    <property type="component" value="Unassembled WGS sequence"/>
</dbReference>
<evidence type="ECO:0000313" key="7">
    <source>
        <dbReference type="EMBL" id="WOS75193.1"/>
    </source>
</evidence>
<evidence type="ECO:0000259" key="1">
    <source>
        <dbReference type="Pfam" id="PF14403"/>
    </source>
</evidence>
<dbReference type="RefSeq" id="WP_003087741.1">
    <property type="nucleotide sequence ID" value="NZ_AP014622.1"/>
</dbReference>
<dbReference type="EMBL" id="RBSQ01001292">
    <property type="protein sequence ID" value="RMS45797.1"/>
    <property type="molecule type" value="Genomic_DNA"/>
</dbReference>
<name>A0A069Q887_PSEAI</name>
<reference evidence="2 11" key="5">
    <citation type="submission" date="2019-11" db="EMBL/GenBank/DDBJ databases">
        <title>Genomes of ocular Pseudomonas aeruginosa isolates.</title>
        <authorList>
            <person name="Khan M."/>
            <person name="Rice S.A."/>
            <person name="Willcox M.D.P."/>
            <person name="Stapleton F."/>
        </authorList>
    </citation>
    <scope>NUCLEOTIDE SEQUENCE [LARGE SCALE GENOMIC DNA]</scope>
    <source>
        <strain evidence="2 11">PA221</strain>
    </source>
</reference>
<dbReference type="Gene3D" id="3.30.1490.270">
    <property type="match status" value="1"/>
</dbReference>
<evidence type="ECO:0000313" key="6">
    <source>
        <dbReference type="EMBL" id="RPM21703.1"/>
    </source>
</evidence>
<dbReference type="EMBL" id="NFFZ01000022">
    <property type="protein sequence ID" value="OTI56359.1"/>
    <property type="molecule type" value="Genomic_DNA"/>
</dbReference>
<dbReference type="EMBL" id="WXZT01000014">
    <property type="protein sequence ID" value="MZZ14646.1"/>
    <property type="molecule type" value="Genomic_DNA"/>
</dbReference>
<proteinExistence type="predicted"/>
<reference evidence="6 10" key="2">
    <citation type="submission" date="2017-08" db="EMBL/GenBank/DDBJ databases">
        <authorList>
            <person name="Feschi L."/>
            <person name="Jeukens J."/>
            <person name="Emond-Rheault J.-G."/>
            <person name="Kukavica-Ibrulj I."/>
            <person name="Boyle B."/>
            <person name="Levesque R.C."/>
        </authorList>
    </citation>
    <scope>NUCLEOTIDE SEQUENCE [LARGE SCALE GENOMIC DNA]</scope>
    <source>
        <strain evidence="6 10">PA-W36</strain>
    </source>
</reference>
<evidence type="ECO:0000313" key="5">
    <source>
        <dbReference type="EMBL" id="RMS45797.1"/>
    </source>
</evidence>
<dbReference type="PIRSF" id="PIRSF005522">
    <property type="entry name" value="UCP005522"/>
    <property type="match status" value="1"/>
</dbReference>
<dbReference type="Proteomes" id="UP000194857">
    <property type="component" value="Unassembled WGS sequence"/>
</dbReference>
<evidence type="ECO:0000313" key="8">
    <source>
        <dbReference type="Proteomes" id="UP000194857"/>
    </source>
</evidence>
<dbReference type="InterPro" id="IPR051680">
    <property type="entry name" value="ATP-dep_Glu-Cys_Ligase-2"/>
</dbReference>
<feature type="domain" description="Circularly permuted ATP-grasp type 2" evidence="1">
    <location>
        <begin position="72"/>
        <end position="446"/>
    </location>
</feature>
<reference evidence="7" key="7">
    <citation type="submission" date="2023-06" db="EMBL/GenBank/DDBJ databases">
        <authorList>
            <consortium name="Clinical and Environmental Microbiology Branch: Whole genome sequencing antimicrobial resistance pathogens in the healthcare setting"/>
        </authorList>
    </citation>
    <scope>NUCLEOTIDE SEQUENCE</scope>
    <source>
        <strain evidence="7">2021CK-01020</strain>
    </source>
</reference>
<dbReference type="OMA" id="VLTPGMY"/>
<organism evidence="4 8">
    <name type="scientific">Pseudomonas aeruginosa</name>
    <dbReference type="NCBI Taxonomy" id="287"/>
    <lineage>
        <taxon>Bacteria</taxon>
        <taxon>Pseudomonadati</taxon>
        <taxon>Pseudomonadota</taxon>
        <taxon>Gammaproteobacteria</taxon>
        <taxon>Pseudomonadales</taxon>
        <taxon>Pseudomonadaceae</taxon>
        <taxon>Pseudomonas</taxon>
    </lineage>
</organism>
<dbReference type="Proteomes" id="UP000270834">
    <property type="component" value="Unassembled WGS sequence"/>
</dbReference>
<dbReference type="Proteomes" id="UP001297540">
    <property type="component" value="Chromosome"/>
</dbReference>
<dbReference type="InterPro" id="IPR025841">
    <property type="entry name" value="CP_ATPgrasp_2"/>
</dbReference>
<protein>
    <submittedName>
        <fullName evidence="2">Circularly permuted type 2 ATP-grasp protein</fullName>
    </submittedName>
</protein>
<reference evidence="3" key="6">
    <citation type="submission" date="2020-01" db="EMBL/GenBank/DDBJ databases">
        <title>Bacteria Cultured from War Wounds Associated with the Conflict in Eastern Ukraine.</title>
        <authorList>
            <person name="Snesrud E."/>
            <person name="Galac M.R."/>
            <person name="Mc Gann P."/>
            <person name="Valentine K."/>
            <person name="Viacheslav K."/>
        </authorList>
    </citation>
    <scope>NUCLEOTIDE SEQUENCE</scope>
    <source>
        <strain evidence="3">VNMU148</strain>
    </source>
</reference>
<dbReference type="AlphaFoldDB" id="A0A069Q887"/>
<dbReference type="PANTHER" id="PTHR34595">
    <property type="entry name" value="BLR5612 PROTEIN"/>
    <property type="match status" value="1"/>
</dbReference>
<dbReference type="Proteomes" id="UP000433532">
    <property type="component" value="Unassembled WGS sequence"/>
</dbReference>
<dbReference type="PANTHER" id="PTHR34595:SF7">
    <property type="entry name" value="SLL1039 PROTEIN"/>
    <property type="match status" value="1"/>
</dbReference>
<dbReference type="Pfam" id="PF14403">
    <property type="entry name" value="CP_ATPgrasp_2"/>
    <property type="match status" value="1"/>
</dbReference>
<gene>
    <name evidence="5" type="ORF">ALP65_01722</name>
    <name evidence="4" type="ORF">CAZ10_30055</name>
    <name evidence="2" type="ORF">GNQ48_00900</name>
    <name evidence="3" type="ORF">GUL26_20580</name>
    <name evidence="6" type="ORF">IPC1295_05405</name>
    <name evidence="7" type="ORF">L4V69_22090</name>
</gene>
<accession>A0A069Q887</accession>
<dbReference type="SMR" id="A0A069Q887"/>
<reference evidence="5 9" key="3">
    <citation type="submission" date="2018-08" db="EMBL/GenBank/DDBJ databases">
        <title>Recombination of ecologically and evolutionarily significant loci maintains genetic cohesion in the Pseudomonas syringae species complex.</title>
        <authorList>
            <person name="Dillon M."/>
            <person name="Thakur S."/>
            <person name="Almeida R.N.D."/>
            <person name="Weir B.S."/>
            <person name="Guttman D.S."/>
        </authorList>
    </citation>
    <scope>NUCLEOTIDE SEQUENCE [LARGE SCALE GENOMIC DNA]</scope>
    <source>
        <strain evidence="5 9">ICMP 7846</strain>
    </source>
</reference>
<reference evidence="6 10" key="4">
    <citation type="submission" date="2019-01" db="EMBL/GenBank/DDBJ databases">
        <title>The Pseudomonas aeruginosa pan-genome provides new insights on its population structure, horizontal gene transfer and pathogenicity.</title>
        <authorList>
            <person name="Freschi L."/>
            <person name="Vincent A.T."/>
            <person name="Jeukens J."/>
            <person name="Emond-Rheault J.-G."/>
            <person name="Kukavica-Ibrulj I."/>
            <person name="Dupont M.-J."/>
            <person name="Charette S.J."/>
            <person name="Boyle B."/>
            <person name="Levesque R.C."/>
        </authorList>
    </citation>
    <scope>NUCLEOTIDE SEQUENCE [LARGE SCALE GENOMIC DNA]</scope>
    <source>
        <strain evidence="6 10">PA-W36</strain>
    </source>
</reference>
<dbReference type="EMBL" id="CP136986">
    <property type="protein sequence ID" value="WOS75193.1"/>
    <property type="molecule type" value="Genomic_DNA"/>
</dbReference>
<dbReference type="KEGG" id="paeb:NCGM1900_4835"/>
<evidence type="ECO:0000313" key="9">
    <source>
        <dbReference type="Proteomes" id="UP000270834"/>
    </source>
</evidence>
<reference evidence="7" key="8">
    <citation type="submission" date="2023-10" db="EMBL/GenBank/DDBJ databases">
        <title>Pathogen: clinical or host-associated sample.</title>
        <authorList>
            <person name="Hergert J."/>
            <person name="Casey R."/>
            <person name="Wagner J."/>
            <person name="Young E.L."/>
            <person name="Oakeson K.F."/>
        </authorList>
    </citation>
    <scope>NUCLEOTIDE SEQUENCE</scope>
    <source>
        <strain evidence="7">2021CK-01020</strain>
    </source>
</reference>
<dbReference type="EMBL" id="NSNE01000002">
    <property type="protein sequence ID" value="RPM21703.1"/>
    <property type="molecule type" value="Genomic_DNA"/>
</dbReference>
<evidence type="ECO:0000313" key="11">
    <source>
        <dbReference type="Proteomes" id="UP000433532"/>
    </source>
</evidence>